<dbReference type="PANTHER" id="PTHR42776:SF27">
    <property type="entry name" value="DIPEPTIDYL PEPTIDASE FAMILY MEMBER 6"/>
    <property type="match status" value="1"/>
</dbReference>
<dbReference type="EMBL" id="FNRY01000001">
    <property type="protein sequence ID" value="SEC27302.1"/>
    <property type="molecule type" value="Genomic_DNA"/>
</dbReference>
<dbReference type="Gene3D" id="2.120.10.30">
    <property type="entry name" value="TolB, C-terminal domain"/>
    <property type="match status" value="2"/>
</dbReference>
<feature type="region of interest" description="Disordered" evidence="3">
    <location>
        <begin position="175"/>
        <end position="195"/>
    </location>
</feature>
<proteinExistence type="predicted"/>
<keyword evidence="5" id="KW-0645">Protease</keyword>
<dbReference type="RefSeq" id="WP_091186384.1">
    <property type="nucleotide sequence ID" value="NZ_FNRY01000001.1"/>
</dbReference>
<evidence type="ECO:0000256" key="1">
    <source>
        <dbReference type="ARBA" id="ARBA00022801"/>
    </source>
</evidence>
<feature type="domain" description="Peptidase S9 prolyl oligopeptidase catalytic" evidence="4">
    <location>
        <begin position="452"/>
        <end position="657"/>
    </location>
</feature>
<dbReference type="OrthoDB" id="262125at2"/>
<dbReference type="InterPro" id="IPR011042">
    <property type="entry name" value="6-blade_b-propeller_TolB-like"/>
</dbReference>
<evidence type="ECO:0000313" key="6">
    <source>
        <dbReference type="Proteomes" id="UP000199183"/>
    </source>
</evidence>
<dbReference type="GO" id="GO:0006508">
    <property type="term" value="P:proteolysis"/>
    <property type="evidence" value="ECO:0007669"/>
    <property type="project" value="InterPro"/>
</dbReference>
<keyword evidence="6" id="KW-1185">Reference proteome</keyword>
<dbReference type="PANTHER" id="PTHR42776">
    <property type="entry name" value="SERINE PEPTIDASE S9 FAMILY MEMBER"/>
    <property type="match status" value="1"/>
</dbReference>
<dbReference type="Pfam" id="PF00326">
    <property type="entry name" value="Peptidase_S9"/>
    <property type="match status" value="1"/>
</dbReference>
<dbReference type="Proteomes" id="UP000199183">
    <property type="component" value="Unassembled WGS sequence"/>
</dbReference>
<dbReference type="InterPro" id="IPR011659">
    <property type="entry name" value="WD40"/>
</dbReference>
<dbReference type="SUPFAM" id="SSF53474">
    <property type="entry name" value="alpha/beta-Hydrolases"/>
    <property type="match status" value="1"/>
</dbReference>
<protein>
    <submittedName>
        <fullName evidence="5">Dipeptidyl aminopeptidase/acylaminoacyl peptidase</fullName>
    </submittedName>
</protein>
<dbReference type="SUPFAM" id="SSF82171">
    <property type="entry name" value="DPP6 N-terminal domain-like"/>
    <property type="match status" value="1"/>
</dbReference>
<keyword evidence="1" id="KW-0378">Hydrolase</keyword>
<dbReference type="STRING" id="640635.SAMN04489806_3015"/>
<evidence type="ECO:0000256" key="3">
    <source>
        <dbReference type="SAM" id="MobiDB-lite"/>
    </source>
</evidence>
<evidence type="ECO:0000313" key="5">
    <source>
        <dbReference type="EMBL" id="SEC27302.1"/>
    </source>
</evidence>
<organism evidence="5 6">
    <name type="scientific">Paramicrobacterium humi</name>
    <dbReference type="NCBI Taxonomy" id="640635"/>
    <lineage>
        <taxon>Bacteria</taxon>
        <taxon>Bacillati</taxon>
        <taxon>Actinomycetota</taxon>
        <taxon>Actinomycetes</taxon>
        <taxon>Micrococcales</taxon>
        <taxon>Microbacteriaceae</taxon>
        <taxon>Paramicrobacterium</taxon>
    </lineage>
</organism>
<dbReference type="GO" id="GO:0004177">
    <property type="term" value="F:aminopeptidase activity"/>
    <property type="evidence" value="ECO:0007669"/>
    <property type="project" value="UniProtKB-KW"/>
</dbReference>
<evidence type="ECO:0000259" key="4">
    <source>
        <dbReference type="Pfam" id="PF00326"/>
    </source>
</evidence>
<dbReference type="AlphaFoldDB" id="A0A1H4R5Y6"/>
<reference evidence="5 6" key="1">
    <citation type="submission" date="2016-10" db="EMBL/GenBank/DDBJ databases">
        <authorList>
            <person name="de Groot N.N."/>
        </authorList>
    </citation>
    <scope>NUCLEOTIDE SEQUENCE [LARGE SCALE GENOMIC DNA]</scope>
    <source>
        <strain evidence="5 6">DSM 21799</strain>
    </source>
</reference>
<sequence>MKASDLESILSVSAPALDPQGGRAVVSVTRPSLAADAVVGQLWSVPLDGAGPERLTRGFRDTNPQFAPDGQLLAFLRAAPGKPAQLHVVSAGGGEPVAVTDAALGVSEFAWSADATRLAFVARVPEQGRYGTVEGRDAGAEDPRTFTSLRYRQNGLGYFRDRRSQLFVVDSPDVTAEPHIEPVPDASGEAPASDAPVAPARQLTFDDADYSNPQFTPDGSAIAVLAARHPERDDDLRSNVWTVPVDGGDLTAVLGWPHTLSIAKARFADDGTLFLLAQEVGESGRDFVARNVSLYVVDDGSARVMTDAETVDLGEPGSDIVACADGGVLVQNRTRGTVQLVEVHRGGALRTLTQGESSVTGAASADGVTVVSYTDPYTAGDVAIVSRGIWRQITDFGAALRRVGVVAPREHVIAGRDGYPVHGWSLVPESAERVPVVLMIHGGPFAAYPAAFFDEAQVLVAAGYGVVMCNPRGSAGYGQQHGRAIRQAMGTVDEADVLDFLDGVLAAESRFDADRVGIMGGSYGGYLTAWITTNEHRFAAAIVERGFLDPDAFVGTSDIGDFFGDEYCGTDPELVASQSPQAHVAGVATPTLVLHSEQDYRCPLGQAERYYAALVRNGVDAQLTVFPGENHELSRSGRPRHRVQRFEVILDWWAQYLPTPENNA</sequence>
<dbReference type="GO" id="GO:0004252">
    <property type="term" value="F:serine-type endopeptidase activity"/>
    <property type="evidence" value="ECO:0007669"/>
    <property type="project" value="TreeGrafter"/>
</dbReference>
<dbReference type="InterPro" id="IPR001375">
    <property type="entry name" value="Peptidase_S9_cat"/>
</dbReference>
<dbReference type="Gene3D" id="3.40.50.1820">
    <property type="entry name" value="alpha/beta hydrolase"/>
    <property type="match status" value="1"/>
</dbReference>
<dbReference type="Pfam" id="PF07676">
    <property type="entry name" value="PD40"/>
    <property type="match status" value="1"/>
</dbReference>
<gene>
    <name evidence="5" type="ORF">SAMN04489806_3015</name>
</gene>
<dbReference type="InterPro" id="IPR029058">
    <property type="entry name" value="AB_hydrolase_fold"/>
</dbReference>
<evidence type="ECO:0000256" key="2">
    <source>
        <dbReference type="ARBA" id="ARBA00022825"/>
    </source>
</evidence>
<name>A0A1H4R5Y6_9MICO</name>
<accession>A0A1H4R5Y6</accession>
<keyword evidence="5" id="KW-0031">Aminopeptidase</keyword>
<keyword evidence="2" id="KW-0720">Serine protease</keyword>